<feature type="region of interest" description="Disordered" evidence="1">
    <location>
        <begin position="190"/>
        <end position="238"/>
    </location>
</feature>
<reference evidence="2" key="1">
    <citation type="submission" date="2020-05" db="EMBL/GenBank/DDBJ databases">
        <title>Phylogenomic resolution of chytrid fungi.</title>
        <authorList>
            <person name="Stajich J.E."/>
            <person name="Amses K."/>
            <person name="Simmons R."/>
            <person name="Seto K."/>
            <person name="Myers J."/>
            <person name="Bonds A."/>
            <person name="Quandt C.A."/>
            <person name="Barry K."/>
            <person name="Liu P."/>
            <person name="Grigoriev I."/>
            <person name="Longcore J.E."/>
            <person name="James T.Y."/>
        </authorList>
    </citation>
    <scope>NUCLEOTIDE SEQUENCE</scope>
    <source>
        <strain evidence="2">JEL0318</strain>
    </source>
</reference>
<dbReference type="AlphaFoldDB" id="A0AAD5X3Y9"/>
<organism evidence="2 3">
    <name type="scientific">Rhizophlyctis rosea</name>
    <dbReference type="NCBI Taxonomy" id="64517"/>
    <lineage>
        <taxon>Eukaryota</taxon>
        <taxon>Fungi</taxon>
        <taxon>Fungi incertae sedis</taxon>
        <taxon>Chytridiomycota</taxon>
        <taxon>Chytridiomycota incertae sedis</taxon>
        <taxon>Chytridiomycetes</taxon>
        <taxon>Rhizophlyctidales</taxon>
        <taxon>Rhizophlyctidaceae</taxon>
        <taxon>Rhizophlyctis</taxon>
    </lineage>
</organism>
<dbReference type="PANTHER" id="PTHR28037:SF1">
    <property type="entry name" value="ALCOHOL O-ACETYLTRANSFERASE 1-RELATED"/>
    <property type="match status" value="1"/>
</dbReference>
<dbReference type="EMBL" id="JADGJD010000606">
    <property type="protein sequence ID" value="KAJ3049708.1"/>
    <property type="molecule type" value="Genomic_DNA"/>
</dbReference>
<evidence type="ECO:0000256" key="1">
    <source>
        <dbReference type="SAM" id="MobiDB-lite"/>
    </source>
</evidence>
<feature type="non-terminal residue" evidence="2">
    <location>
        <position position="1"/>
    </location>
</feature>
<dbReference type="PANTHER" id="PTHR28037">
    <property type="entry name" value="ALCOHOL O-ACETYLTRANSFERASE 1-RELATED"/>
    <property type="match status" value="1"/>
</dbReference>
<accession>A0AAD5X3Y9</accession>
<sequence length="549" mass="59662">SVCAAAGHPAARGGCPRFRGLGPGGVAGGEEGEVAVERELEVAERDLMEKVKDNVDDFVEVREDGREVEEGRKEEDFVVVDGNGRGNVGGLIVRSGGKGKYNLGDHTSFDVMFSFHHCLGDGLSMFAFARTFTGLCDAEHFNSPDLHLESIRLAETPPPIIDNLVNPWLVEVLPVAAGMAFRYLGGKRHAKFQGRKGNPNLRDSLPADRHRPQPMRTDSSASSTSSITSSPAPIPDIPSVAVATSTMHGETDDDASIFPPAIAPHIPPAISSALSSFPTSLSRPATTNVRFLWFDEAFTTTLRTKAKFNGTTIAAVLVVNALAAVRSTYGAWEKYKNAKMPERQGWVVTNSVRHMLPGSNLVNGSDKESDPALNVFGGYSGSAMNNSLHITDRHDFWERCRTVRRSIAFSFRSSIQRLKLINYTYRHQKIWKAINRNTDLSKLSRAYSVEVANLGAWKYPGAGPDAGVEDERMRICYFAGLVNASFDGARGLFTVGVLTLGGNMSVSVGYDSKAVSEKDADIFVKSFVRGMEKLKDAEGKVTVLDVRTS</sequence>
<dbReference type="InterPro" id="IPR052058">
    <property type="entry name" value="Alcohol_O-acetyltransferase"/>
</dbReference>
<proteinExistence type="predicted"/>
<protein>
    <submittedName>
        <fullName evidence="2">Uncharacterized protein</fullName>
    </submittedName>
</protein>
<keyword evidence="3" id="KW-1185">Reference proteome</keyword>
<evidence type="ECO:0000313" key="2">
    <source>
        <dbReference type="EMBL" id="KAJ3049708.1"/>
    </source>
</evidence>
<dbReference type="Proteomes" id="UP001212841">
    <property type="component" value="Unassembled WGS sequence"/>
</dbReference>
<evidence type="ECO:0000313" key="3">
    <source>
        <dbReference type="Proteomes" id="UP001212841"/>
    </source>
</evidence>
<gene>
    <name evidence="2" type="ORF">HK097_009323</name>
</gene>
<feature type="region of interest" description="Disordered" evidence="1">
    <location>
        <begin position="1"/>
        <end position="30"/>
    </location>
</feature>
<comment type="caution">
    <text evidence="2">The sequence shown here is derived from an EMBL/GenBank/DDBJ whole genome shotgun (WGS) entry which is preliminary data.</text>
</comment>
<feature type="compositionally biased region" description="Low complexity" evidence="1">
    <location>
        <begin position="217"/>
        <end position="238"/>
    </location>
</feature>
<name>A0AAD5X3Y9_9FUNG</name>